<dbReference type="Proteomes" id="UP001300763">
    <property type="component" value="Unassembled WGS sequence"/>
</dbReference>
<dbReference type="Gene3D" id="1.20.120.450">
    <property type="entry name" value="dinb family like domain"/>
    <property type="match status" value="1"/>
</dbReference>
<feature type="domain" description="Mycothiol-dependent maleylpyruvate isomerase metal-binding" evidence="1">
    <location>
        <begin position="20"/>
        <end position="103"/>
    </location>
</feature>
<proteinExistence type="predicted"/>
<organism evidence="2 3">
    <name type="scientific">Actinomycetospora lemnae</name>
    <dbReference type="NCBI Taxonomy" id="3019891"/>
    <lineage>
        <taxon>Bacteria</taxon>
        <taxon>Bacillati</taxon>
        <taxon>Actinomycetota</taxon>
        <taxon>Actinomycetes</taxon>
        <taxon>Pseudonocardiales</taxon>
        <taxon>Pseudonocardiaceae</taxon>
        <taxon>Actinomycetospora</taxon>
    </lineage>
</organism>
<evidence type="ECO:0000313" key="2">
    <source>
        <dbReference type="EMBL" id="MDD7964139.1"/>
    </source>
</evidence>
<keyword evidence="2" id="KW-0413">Isomerase</keyword>
<dbReference type="InterPro" id="IPR017517">
    <property type="entry name" value="Maleyloyr_isom"/>
</dbReference>
<dbReference type="InterPro" id="IPR024344">
    <property type="entry name" value="MDMPI_metal-binding"/>
</dbReference>
<keyword evidence="3" id="KW-1185">Reference proteome</keyword>
<gene>
    <name evidence="2" type="ORF">PGB27_02150</name>
</gene>
<evidence type="ECO:0000259" key="1">
    <source>
        <dbReference type="Pfam" id="PF11716"/>
    </source>
</evidence>
<sequence>MTTPGAPGAPGALDALVAGEFAALAEALAPLGSDRWAADSLCAGWSVAHVVAHLTMAARYPADRFAAELAADGYDVTRTSDRLADADAVLPPEVLVADLRSETMATFAQPGGGMAGSLTHVVIHGLDVTVPLGLGRVGADQAARTVLDQLVGPGDRTVFGVDIAGSALRATDLDWAHGRGEPVTGSAAELVLALSGRSVGSVLAR</sequence>
<dbReference type="Pfam" id="PF11716">
    <property type="entry name" value="MDMPI_N"/>
    <property type="match status" value="1"/>
</dbReference>
<protein>
    <submittedName>
        <fullName evidence="2">Maleylpyruvate isomerase family mycothiol-dependent enzyme</fullName>
    </submittedName>
</protein>
<dbReference type="EMBL" id="JAQZAO010000001">
    <property type="protein sequence ID" value="MDD7964139.1"/>
    <property type="molecule type" value="Genomic_DNA"/>
</dbReference>
<dbReference type="RefSeq" id="WP_274198683.1">
    <property type="nucleotide sequence ID" value="NZ_JAQZAO010000001.1"/>
</dbReference>
<name>A0ABT5SMS4_9PSEU</name>
<evidence type="ECO:0000313" key="3">
    <source>
        <dbReference type="Proteomes" id="UP001300763"/>
    </source>
</evidence>
<comment type="caution">
    <text evidence="2">The sequence shown here is derived from an EMBL/GenBank/DDBJ whole genome shotgun (WGS) entry which is preliminary data.</text>
</comment>
<accession>A0ABT5SMS4</accession>
<dbReference type="InterPro" id="IPR034660">
    <property type="entry name" value="DinB/YfiT-like"/>
</dbReference>
<dbReference type="NCBIfam" id="TIGR03083">
    <property type="entry name" value="maleylpyruvate isomerase family mycothiol-dependent enzyme"/>
    <property type="match status" value="1"/>
</dbReference>
<reference evidence="2 3" key="1">
    <citation type="submission" date="2023-02" db="EMBL/GenBank/DDBJ databases">
        <title>Genome sequencing required for Actinomycetospora new species description.</title>
        <authorList>
            <person name="Saimee Y."/>
            <person name="Duangmal K."/>
        </authorList>
    </citation>
    <scope>NUCLEOTIDE SEQUENCE [LARGE SCALE GENOMIC DNA]</scope>
    <source>
        <strain evidence="2 3">DW7H6</strain>
    </source>
</reference>
<dbReference type="GO" id="GO:0016853">
    <property type="term" value="F:isomerase activity"/>
    <property type="evidence" value="ECO:0007669"/>
    <property type="project" value="UniProtKB-KW"/>
</dbReference>
<dbReference type="SUPFAM" id="SSF109854">
    <property type="entry name" value="DinB/YfiT-like putative metalloenzymes"/>
    <property type="match status" value="1"/>
</dbReference>